<feature type="region of interest" description="Disordered" evidence="3">
    <location>
        <begin position="207"/>
        <end position="228"/>
    </location>
</feature>
<organism evidence="5 6">
    <name type="scientific">Oopsacas minuta</name>
    <dbReference type="NCBI Taxonomy" id="111878"/>
    <lineage>
        <taxon>Eukaryota</taxon>
        <taxon>Metazoa</taxon>
        <taxon>Porifera</taxon>
        <taxon>Hexactinellida</taxon>
        <taxon>Hexasterophora</taxon>
        <taxon>Lyssacinosida</taxon>
        <taxon>Leucopsacidae</taxon>
        <taxon>Oopsacas</taxon>
    </lineage>
</organism>
<dbReference type="InterPro" id="IPR000719">
    <property type="entry name" value="Prot_kinase_dom"/>
</dbReference>
<protein>
    <submittedName>
        <fullName evidence="5">Serine/threonine-protein kinase Chk2-like</fullName>
    </submittedName>
</protein>
<keyword evidence="5" id="KW-0418">Kinase</keyword>
<sequence length="264" mass="29987">MEGGELFDWIISLGKMKEDQAKYVFFQMLLAVRYLHSQDITHRDLKPENVLLTKQTEECTIKITDFGLSRVVGENSLMKTLCGTPSYLAPEVLLNAESRGYGQKCDCWSLGVILFIQLSGYPPFSNEITTHSLREQITQGLYSFPKEYWGEVSGVPISLIRSLLEVDVDKRITVQQAIEHPWFNDQDLQRKIKSKFGKDIIVQALAPSRTERKRGSQDKSNYNNAKRSNIEAGKICPADLDTNRPIGSFSQSQHVNVSFMDTNM</sequence>
<dbReference type="GO" id="GO:0004672">
    <property type="term" value="F:protein kinase activity"/>
    <property type="evidence" value="ECO:0007669"/>
    <property type="project" value="InterPro"/>
</dbReference>
<dbReference type="InterPro" id="IPR011009">
    <property type="entry name" value="Kinase-like_dom_sf"/>
</dbReference>
<proteinExistence type="predicted"/>
<evidence type="ECO:0000256" key="3">
    <source>
        <dbReference type="SAM" id="MobiDB-lite"/>
    </source>
</evidence>
<evidence type="ECO:0000313" key="6">
    <source>
        <dbReference type="Proteomes" id="UP001165289"/>
    </source>
</evidence>
<keyword evidence="5" id="KW-0808">Transferase</keyword>
<dbReference type="FunFam" id="1.10.510.10:FF:000571">
    <property type="entry name" value="Maternal embryonic leucine zipper kinase"/>
    <property type="match status" value="1"/>
</dbReference>
<dbReference type="Pfam" id="PF00069">
    <property type="entry name" value="Pkinase"/>
    <property type="match status" value="1"/>
</dbReference>
<evidence type="ECO:0000256" key="1">
    <source>
        <dbReference type="ARBA" id="ARBA00022741"/>
    </source>
</evidence>
<comment type="caution">
    <text evidence="5">The sequence shown here is derived from an EMBL/GenBank/DDBJ whole genome shotgun (WGS) entry which is preliminary data.</text>
</comment>
<dbReference type="SUPFAM" id="SSF56112">
    <property type="entry name" value="Protein kinase-like (PK-like)"/>
    <property type="match status" value="1"/>
</dbReference>
<dbReference type="SMART" id="SM00220">
    <property type="entry name" value="S_TKc"/>
    <property type="match status" value="1"/>
</dbReference>
<evidence type="ECO:0000313" key="5">
    <source>
        <dbReference type="EMBL" id="KAI6658094.1"/>
    </source>
</evidence>
<feature type="domain" description="Protein kinase" evidence="4">
    <location>
        <begin position="1"/>
        <end position="183"/>
    </location>
</feature>
<dbReference type="Proteomes" id="UP001165289">
    <property type="component" value="Unassembled WGS sequence"/>
</dbReference>
<reference evidence="5 6" key="1">
    <citation type="journal article" date="2023" name="BMC Biol.">
        <title>The compact genome of the sponge Oopsacas minuta (Hexactinellida) is lacking key metazoan core genes.</title>
        <authorList>
            <person name="Santini S."/>
            <person name="Schenkelaars Q."/>
            <person name="Jourda C."/>
            <person name="Duchesne M."/>
            <person name="Belahbib H."/>
            <person name="Rocher C."/>
            <person name="Selva M."/>
            <person name="Riesgo A."/>
            <person name="Vervoort M."/>
            <person name="Leys S.P."/>
            <person name="Kodjabachian L."/>
            <person name="Le Bivic A."/>
            <person name="Borchiellini C."/>
            <person name="Claverie J.M."/>
            <person name="Renard E."/>
        </authorList>
    </citation>
    <scope>NUCLEOTIDE SEQUENCE [LARGE SCALE GENOMIC DNA]</scope>
    <source>
        <strain evidence="5">SPO-2</strain>
    </source>
</reference>
<feature type="compositionally biased region" description="Polar residues" evidence="3">
    <location>
        <begin position="218"/>
        <end position="227"/>
    </location>
</feature>
<accession>A0AAV7KAC8</accession>
<dbReference type="PANTHER" id="PTHR24347">
    <property type="entry name" value="SERINE/THREONINE-PROTEIN KINASE"/>
    <property type="match status" value="1"/>
</dbReference>
<dbReference type="GO" id="GO:0005524">
    <property type="term" value="F:ATP binding"/>
    <property type="evidence" value="ECO:0007669"/>
    <property type="project" value="UniProtKB-KW"/>
</dbReference>
<name>A0AAV7KAC8_9METZ</name>
<dbReference type="Gene3D" id="1.10.510.10">
    <property type="entry name" value="Transferase(Phosphotransferase) domain 1"/>
    <property type="match status" value="1"/>
</dbReference>
<dbReference type="InterPro" id="IPR008271">
    <property type="entry name" value="Ser/Thr_kinase_AS"/>
</dbReference>
<dbReference type="PROSITE" id="PS50011">
    <property type="entry name" value="PROTEIN_KINASE_DOM"/>
    <property type="match status" value="1"/>
</dbReference>
<dbReference type="AlphaFoldDB" id="A0AAV7KAC8"/>
<evidence type="ECO:0000256" key="2">
    <source>
        <dbReference type="ARBA" id="ARBA00022840"/>
    </source>
</evidence>
<keyword evidence="6" id="KW-1185">Reference proteome</keyword>
<evidence type="ECO:0000259" key="4">
    <source>
        <dbReference type="PROSITE" id="PS50011"/>
    </source>
</evidence>
<gene>
    <name evidence="5" type="ORF">LOD99_15807</name>
</gene>
<keyword evidence="2" id="KW-0067">ATP-binding</keyword>
<keyword evidence="1" id="KW-0547">Nucleotide-binding</keyword>
<dbReference type="PROSITE" id="PS00108">
    <property type="entry name" value="PROTEIN_KINASE_ST"/>
    <property type="match status" value="1"/>
</dbReference>
<dbReference type="EMBL" id="JAKMXF010000110">
    <property type="protein sequence ID" value="KAI6658094.1"/>
    <property type="molecule type" value="Genomic_DNA"/>
</dbReference>